<dbReference type="Pfam" id="PF14016">
    <property type="entry name" value="DUF4232"/>
    <property type="match status" value="1"/>
</dbReference>
<dbReference type="EMBL" id="CP115965">
    <property type="protein sequence ID" value="WZW97952.1"/>
    <property type="molecule type" value="Genomic_DNA"/>
</dbReference>
<protein>
    <submittedName>
        <fullName evidence="2">DUF4232 domain-containing protein</fullName>
    </submittedName>
</protein>
<evidence type="ECO:0000259" key="1">
    <source>
        <dbReference type="Pfam" id="PF14016"/>
    </source>
</evidence>
<reference evidence="2 3" key="1">
    <citation type="journal article" date="2023" name="Environ Microbiome">
        <title>A coral-associated actinobacterium mitigates coral bleaching under heat stress.</title>
        <authorList>
            <person name="Li J."/>
            <person name="Zou Y."/>
            <person name="Li Q."/>
            <person name="Zhang J."/>
            <person name="Bourne D.G."/>
            <person name="Lyu Y."/>
            <person name="Liu C."/>
            <person name="Zhang S."/>
        </authorList>
    </citation>
    <scope>NUCLEOTIDE SEQUENCE [LARGE SCALE GENOMIC DNA]</scope>
    <source>
        <strain evidence="2 3">SCSIO 13291</strain>
    </source>
</reference>
<dbReference type="RefSeq" id="WP_342372171.1">
    <property type="nucleotide sequence ID" value="NZ_CP115965.1"/>
</dbReference>
<keyword evidence="3" id="KW-1185">Reference proteome</keyword>
<sequence length="186" mass="19672">MHHLTRTTLSGCAVILALGAAIGLSGLNRPTPEPLLPPASAPEAARGSGVDIAMTQRRDEWSPVCATTGEPLIDFSPVDHGQGVHRMTLTAHNCSDQPVTLTEPAMWFGGREGLTDPLRLDAGRTELTPLTLEPQASATAVLTWESAPGEVGTVLSIRLPDVGEGELQDDLALGPTSRVWLSGWLR</sequence>
<accession>A0ABZ3C855</accession>
<feature type="domain" description="DUF4232" evidence="1">
    <location>
        <begin position="79"/>
        <end position="151"/>
    </location>
</feature>
<evidence type="ECO:0000313" key="2">
    <source>
        <dbReference type="EMBL" id="WZW97952.1"/>
    </source>
</evidence>
<organism evidence="2 3">
    <name type="scientific">Propioniciclava soli</name>
    <dbReference type="NCBI Taxonomy" id="2775081"/>
    <lineage>
        <taxon>Bacteria</taxon>
        <taxon>Bacillati</taxon>
        <taxon>Actinomycetota</taxon>
        <taxon>Actinomycetes</taxon>
        <taxon>Propionibacteriales</taxon>
        <taxon>Propionibacteriaceae</taxon>
        <taxon>Propioniciclava</taxon>
    </lineage>
</organism>
<proteinExistence type="predicted"/>
<name>A0ABZ3C855_9ACTN</name>
<dbReference type="InterPro" id="IPR025326">
    <property type="entry name" value="DUF4232"/>
</dbReference>
<gene>
    <name evidence="2" type="ORF">PCC79_13795</name>
</gene>
<dbReference type="Proteomes" id="UP001434337">
    <property type="component" value="Chromosome"/>
</dbReference>
<evidence type="ECO:0000313" key="3">
    <source>
        <dbReference type="Proteomes" id="UP001434337"/>
    </source>
</evidence>